<dbReference type="Proteomes" id="UP000823561">
    <property type="component" value="Chromosome 18"/>
</dbReference>
<evidence type="ECO:0000256" key="4">
    <source>
        <dbReference type="ARBA" id="ARBA00022448"/>
    </source>
</evidence>
<dbReference type="InterPro" id="IPR001507">
    <property type="entry name" value="ZP_dom"/>
</dbReference>
<dbReference type="InterPro" id="IPR035914">
    <property type="entry name" value="Sperma_CUB_dom_sf"/>
</dbReference>
<dbReference type="InterPro" id="IPR055355">
    <property type="entry name" value="ZP-C"/>
</dbReference>
<protein>
    <recommendedName>
        <fullName evidence="15">Scavenger receptor cysteine-rich domain-containing protein DMBT1</fullName>
    </recommendedName>
    <alternativeName>
        <fullName evidence="16">Deleted in malignant brain tumors 1 protein</fullName>
    </alternativeName>
    <alternativeName>
        <fullName evidence="14">Hensin</fullName>
    </alternativeName>
</protein>
<dbReference type="Pfam" id="PF00100">
    <property type="entry name" value="Zona_pellucida"/>
    <property type="match status" value="1"/>
</dbReference>
<evidence type="ECO:0000256" key="19">
    <source>
        <dbReference type="SAM" id="SignalP"/>
    </source>
</evidence>
<dbReference type="GO" id="GO:0005576">
    <property type="term" value="C:extracellular region"/>
    <property type="evidence" value="ECO:0007669"/>
    <property type="project" value="UniProtKB-SubCell"/>
</dbReference>
<evidence type="ECO:0000256" key="18">
    <source>
        <dbReference type="PROSITE-ProRule" id="PRU00196"/>
    </source>
</evidence>
<keyword evidence="11" id="KW-0472">Membrane</keyword>
<evidence type="ECO:0000256" key="15">
    <source>
        <dbReference type="ARBA" id="ARBA00047197"/>
    </source>
</evidence>
<evidence type="ECO:0000256" key="1">
    <source>
        <dbReference type="ARBA" id="ARBA00004236"/>
    </source>
</evidence>
<feature type="chain" id="PRO_5043574233" description="Scavenger receptor cysteine-rich domain-containing protein DMBT1" evidence="19">
    <location>
        <begin position="22"/>
        <end position="852"/>
    </location>
</feature>
<evidence type="ECO:0000256" key="6">
    <source>
        <dbReference type="ARBA" id="ARBA00022475"/>
    </source>
</evidence>
<dbReference type="InterPro" id="IPR000859">
    <property type="entry name" value="CUB_dom"/>
</dbReference>
<evidence type="ECO:0000256" key="8">
    <source>
        <dbReference type="ARBA" id="ARBA00022729"/>
    </source>
</evidence>
<keyword evidence="6" id="KW-1003">Cell membrane</keyword>
<evidence type="ECO:0000256" key="3">
    <source>
        <dbReference type="ARBA" id="ARBA00009931"/>
    </source>
</evidence>
<dbReference type="PRINTS" id="PR00258">
    <property type="entry name" value="SPERACTRCPTR"/>
</dbReference>
<dbReference type="SMART" id="SM00241">
    <property type="entry name" value="ZP"/>
    <property type="match status" value="1"/>
</dbReference>
<dbReference type="SMART" id="SM00202">
    <property type="entry name" value="SR"/>
    <property type="match status" value="1"/>
</dbReference>
<gene>
    <name evidence="24" type="ORF">AALO_G00234210</name>
</gene>
<feature type="domain" description="ZP" evidence="23">
    <location>
        <begin position="514"/>
        <end position="761"/>
    </location>
</feature>
<dbReference type="PROSITE" id="PS01180">
    <property type="entry name" value="CUB"/>
    <property type="match status" value="1"/>
</dbReference>
<feature type="domain" description="SMB" evidence="22">
    <location>
        <begin position="34"/>
        <end position="73"/>
    </location>
</feature>
<reference evidence="24" key="1">
    <citation type="submission" date="2020-10" db="EMBL/GenBank/DDBJ databases">
        <title>Chromosome-scale genome assembly of the Allis shad, Alosa alosa.</title>
        <authorList>
            <person name="Margot Z."/>
            <person name="Christophe K."/>
            <person name="Cabau C."/>
            <person name="Louis A."/>
            <person name="Berthelot C."/>
            <person name="Parey E."/>
            <person name="Roest Crollius H."/>
            <person name="Montfort J."/>
            <person name="Robinson-Rechavi M."/>
            <person name="Bucao C."/>
            <person name="Bouchez O."/>
            <person name="Gislard M."/>
            <person name="Lluch J."/>
            <person name="Milhes M."/>
            <person name="Lampietro C."/>
            <person name="Lopez Roques C."/>
            <person name="Donnadieu C."/>
            <person name="Braasch I."/>
            <person name="Desvignes T."/>
            <person name="Postlethwait J."/>
            <person name="Bobe J."/>
            <person name="Guiguen Y."/>
        </authorList>
    </citation>
    <scope>NUCLEOTIDE SEQUENCE</scope>
    <source>
        <strain evidence="24">M-15738</strain>
        <tissue evidence="24">Blood</tissue>
    </source>
</reference>
<dbReference type="PROSITE" id="PS50287">
    <property type="entry name" value="SRCR_2"/>
    <property type="match status" value="1"/>
</dbReference>
<accession>A0AAV6FZJ3</accession>
<feature type="domain" description="SMB" evidence="22">
    <location>
        <begin position="244"/>
        <end position="284"/>
    </location>
</feature>
<evidence type="ECO:0000256" key="11">
    <source>
        <dbReference type="ARBA" id="ARBA00023136"/>
    </source>
</evidence>
<feature type="domain" description="SRCR" evidence="21">
    <location>
        <begin position="82"/>
        <end position="182"/>
    </location>
</feature>
<feature type="domain" description="SMB" evidence="22">
    <location>
        <begin position="296"/>
        <end position="335"/>
    </location>
</feature>
<comment type="caution">
    <text evidence="24">The sequence shown here is derived from an EMBL/GenBank/DDBJ whole genome shotgun (WGS) entry which is preliminary data.</text>
</comment>
<evidence type="ECO:0000259" key="20">
    <source>
        <dbReference type="PROSITE" id="PS01180"/>
    </source>
</evidence>
<feature type="domain" description="CUB" evidence="20">
    <location>
        <begin position="379"/>
        <end position="505"/>
    </location>
</feature>
<keyword evidence="13" id="KW-0325">Glycoprotein</keyword>
<comment type="similarity">
    <text evidence="3">Belongs to the DMBT1 family.</text>
</comment>
<evidence type="ECO:0000256" key="10">
    <source>
        <dbReference type="ARBA" id="ARBA00022927"/>
    </source>
</evidence>
<dbReference type="PANTHER" id="PTHR14002">
    <property type="entry name" value="ENDOGLIN/TGF-BETA RECEPTOR TYPE III"/>
    <property type="match status" value="1"/>
</dbReference>
<keyword evidence="5" id="KW-0217">Developmental protein</keyword>
<dbReference type="InterPro" id="IPR042235">
    <property type="entry name" value="ZP-C_dom"/>
</dbReference>
<organism evidence="24 25">
    <name type="scientific">Alosa alosa</name>
    <name type="common">allis shad</name>
    <dbReference type="NCBI Taxonomy" id="278164"/>
    <lineage>
        <taxon>Eukaryota</taxon>
        <taxon>Metazoa</taxon>
        <taxon>Chordata</taxon>
        <taxon>Craniata</taxon>
        <taxon>Vertebrata</taxon>
        <taxon>Euteleostomi</taxon>
        <taxon>Actinopterygii</taxon>
        <taxon>Neopterygii</taxon>
        <taxon>Teleostei</taxon>
        <taxon>Clupei</taxon>
        <taxon>Clupeiformes</taxon>
        <taxon>Clupeoidei</taxon>
        <taxon>Clupeidae</taxon>
        <taxon>Alosa</taxon>
    </lineage>
</organism>
<dbReference type="FunFam" id="2.60.40.4100:FF:000005">
    <property type="entry name" value="Deleted in malignant brain tumors 1"/>
    <property type="match status" value="1"/>
</dbReference>
<dbReference type="EMBL" id="JADWDJ010000018">
    <property type="protein sequence ID" value="KAG5266615.1"/>
    <property type="molecule type" value="Genomic_DNA"/>
</dbReference>
<dbReference type="PROSITE" id="PS50958">
    <property type="entry name" value="SMB_2"/>
    <property type="match status" value="5"/>
</dbReference>
<dbReference type="AlphaFoldDB" id="A0AAV6FZJ3"/>
<evidence type="ECO:0000256" key="14">
    <source>
        <dbReference type="ARBA" id="ARBA00030560"/>
    </source>
</evidence>
<dbReference type="Gene3D" id="2.60.40.3210">
    <property type="entry name" value="Zona pellucida, ZP-N domain"/>
    <property type="match status" value="1"/>
</dbReference>
<dbReference type="SMART" id="SM00201">
    <property type="entry name" value="SO"/>
    <property type="match status" value="5"/>
</dbReference>
<dbReference type="FunFam" id="3.10.250.10:FF:000001">
    <property type="entry name" value="Lysyl oxidase 4 isoform X1"/>
    <property type="match status" value="1"/>
</dbReference>
<dbReference type="PROSITE" id="PS00682">
    <property type="entry name" value="ZP_1"/>
    <property type="match status" value="1"/>
</dbReference>
<dbReference type="PANTHER" id="PTHR14002:SF38">
    <property type="entry name" value="CUB AND ZONA PELLUCIDA-LIKE DOMAIN-CONTAINING PROTEIN 1"/>
    <property type="match status" value="1"/>
</dbReference>
<evidence type="ECO:0000313" key="25">
    <source>
        <dbReference type="Proteomes" id="UP000823561"/>
    </source>
</evidence>
<dbReference type="InterPro" id="IPR036024">
    <property type="entry name" value="Somatomedin_B-like_dom_sf"/>
</dbReference>
<dbReference type="Gene3D" id="2.60.40.4100">
    <property type="entry name" value="Zona pellucida, ZP-C domain"/>
    <property type="match status" value="1"/>
</dbReference>
<dbReference type="Gene3D" id="3.10.250.10">
    <property type="entry name" value="SRCR-like domain"/>
    <property type="match status" value="1"/>
</dbReference>
<evidence type="ECO:0000259" key="22">
    <source>
        <dbReference type="PROSITE" id="PS50958"/>
    </source>
</evidence>
<evidence type="ECO:0000256" key="13">
    <source>
        <dbReference type="ARBA" id="ARBA00023180"/>
    </source>
</evidence>
<evidence type="ECO:0000256" key="17">
    <source>
        <dbReference type="PROSITE-ProRule" id="PRU00059"/>
    </source>
</evidence>
<keyword evidence="7" id="KW-0964">Secreted</keyword>
<evidence type="ECO:0000259" key="21">
    <source>
        <dbReference type="PROSITE" id="PS50287"/>
    </source>
</evidence>
<dbReference type="SUPFAM" id="SSF56487">
    <property type="entry name" value="SRCR-like"/>
    <property type="match status" value="1"/>
</dbReference>
<dbReference type="FunFam" id="2.60.120.290:FF:000013">
    <property type="entry name" value="Membrane frizzled-related protein"/>
    <property type="match status" value="1"/>
</dbReference>
<dbReference type="SUPFAM" id="SSF49854">
    <property type="entry name" value="Spermadhesin, CUB domain"/>
    <property type="match status" value="1"/>
</dbReference>
<feature type="signal peptide" evidence="19">
    <location>
        <begin position="1"/>
        <end position="21"/>
    </location>
</feature>
<dbReference type="SUPFAM" id="SSF90188">
    <property type="entry name" value="Somatomedin B domain"/>
    <property type="match status" value="5"/>
</dbReference>
<dbReference type="GO" id="GO:0015031">
    <property type="term" value="P:protein transport"/>
    <property type="evidence" value="ECO:0007669"/>
    <property type="project" value="UniProtKB-KW"/>
</dbReference>
<dbReference type="InterPro" id="IPR001212">
    <property type="entry name" value="Somatomedin_B_dom"/>
</dbReference>
<sequence>MEIRPIIIVLCSIAAVNNVQGYWTTPDIGTDPAGYNSCNGYCGVSFGRCSCRDSCEYNGNCCDDYFDYCYRTTAAPTEDINIRLTGHNNSCSGRVEVQIGGTWGTVCDDGWNMASAEVACRQVGCGPALEALTHAHFGAGHGQIWLDNIYCTGSETSLAQCRHNGYGISNCGHSEDAGVVCEVGPYSCRNNCGNSFDTCSCSSFCHYSGNCCPGFFDYCPVQTTAPPPTTITTTPSTPSTEATTPGSCNWYSCGQDFGSCSCSSSCQYYGNCCHGYYDYCHSTTMDPQTTQSTPGHHYSCRYNCGYNFGSCSCTSSCDYYGNCCYDYYDYCGSRSTTEQPATTSYNSCRYNCGYNFGSCSCSSSCQYYGNCCHDYNDYCHSTTWDPPASTPDHPQCGGHLNGSGTFSSPYYPGYYHDNAYCVWSLSAPYGQRILLTFSDLEMERCCSCDYITVHDGSSVGHNQLGRLCHNSSLDTFHSSSNYMTVRFRSDSSVVGRGFQAQFISSLPTDKGRVQCVLDNMNIVISRSFLASQGFNGHDLYVNDEHCRPTTNSYQVMFEFPLNRCGTVRKFDNGRVIYENAVRAYSTSSGEITRHSSEFKLSVTCHMEKDSVSQIMYVAREISTFTITGTGRFNTTMAFYTSGSFYQQIHDNPYYVTLNQYMYVKVSLRRPDSSLVLFLDTCVASPNPHDYADYRAYYLLVNGCPKDTTYYSYVSGSESHAGFRFQAFKFLRAHEYVYLQCKVIICPKNDYNSRCRDGCRTRKARSLDSEHHTATMVLGPIRLKDVENPMVKQMEDNVAKCAVVPPHRQAGQARSRRHQGENGRWAEILYTLSTQLLQLYRTIICWRRCVLVA</sequence>
<dbReference type="InterPro" id="IPR001190">
    <property type="entry name" value="SRCR"/>
</dbReference>
<feature type="domain" description="SMB" evidence="22">
    <location>
        <begin position="344"/>
        <end position="383"/>
    </location>
</feature>
<comment type="subcellular location">
    <subcellularLocation>
        <location evidence="1">Cell membrane</location>
    </subcellularLocation>
    <subcellularLocation>
        <location evidence="2">Secreted</location>
    </subcellularLocation>
</comment>
<dbReference type="PROSITE" id="PS00524">
    <property type="entry name" value="SMB_1"/>
    <property type="match status" value="3"/>
</dbReference>
<dbReference type="InterPro" id="IPR017977">
    <property type="entry name" value="ZP_dom_CS"/>
</dbReference>
<feature type="disulfide bond" evidence="18">
    <location>
        <begin position="151"/>
        <end position="161"/>
    </location>
</feature>
<keyword evidence="12 18" id="KW-1015">Disulfide bond</keyword>
<proteinExistence type="inferred from homology"/>
<name>A0AAV6FZJ3_9TELE</name>
<evidence type="ECO:0000256" key="2">
    <source>
        <dbReference type="ARBA" id="ARBA00004613"/>
    </source>
</evidence>
<evidence type="ECO:0000256" key="9">
    <source>
        <dbReference type="ARBA" id="ARBA00022782"/>
    </source>
</evidence>
<dbReference type="PROSITE" id="PS51034">
    <property type="entry name" value="ZP_2"/>
    <property type="match status" value="1"/>
</dbReference>
<evidence type="ECO:0000256" key="5">
    <source>
        <dbReference type="ARBA" id="ARBA00022473"/>
    </source>
</evidence>
<dbReference type="CDD" id="cd00041">
    <property type="entry name" value="CUB"/>
    <property type="match status" value="1"/>
</dbReference>
<evidence type="ECO:0000313" key="24">
    <source>
        <dbReference type="EMBL" id="KAG5266615.1"/>
    </source>
</evidence>
<comment type="caution">
    <text evidence="17">Lacks conserved residue(s) required for the propagation of feature annotation.</text>
</comment>
<dbReference type="SMART" id="SM00042">
    <property type="entry name" value="CUB"/>
    <property type="match status" value="1"/>
</dbReference>
<keyword evidence="10" id="KW-0653">Protein transport</keyword>
<feature type="disulfide bond" evidence="18">
    <location>
        <begin position="107"/>
        <end position="171"/>
    </location>
</feature>
<feature type="domain" description="SMB" evidence="22">
    <location>
        <begin position="184"/>
        <end position="224"/>
    </location>
</feature>
<evidence type="ECO:0000256" key="12">
    <source>
        <dbReference type="ARBA" id="ARBA00023157"/>
    </source>
</evidence>
<dbReference type="InterPro" id="IPR048290">
    <property type="entry name" value="ZP_chr"/>
</dbReference>
<evidence type="ECO:0000259" key="23">
    <source>
        <dbReference type="PROSITE" id="PS51034"/>
    </source>
</evidence>
<dbReference type="PRINTS" id="PR00023">
    <property type="entry name" value="ZPELLUCIDA"/>
</dbReference>
<dbReference type="GO" id="GO:0005886">
    <property type="term" value="C:plasma membrane"/>
    <property type="evidence" value="ECO:0007669"/>
    <property type="project" value="UniProtKB-SubCell"/>
</dbReference>
<dbReference type="Pfam" id="PF00431">
    <property type="entry name" value="CUB"/>
    <property type="match status" value="1"/>
</dbReference>
<keyword evidence="25" id="KW-1185">Reference proteome</keyword>
<keyword evidence="4" id="KW-0813">Transport</keyword>
<feature type="disulfide bond" evidence="18">
    <location>
        <begin position="120"/>
        <end position="181"/>
    </location>
</feature>
<keyword evidence="8 19" id="KW-0732">Signal</keyword>
<dbReference type="Pfam" id="PF00530">
    <property type="entry name" value="SRCR"/>
    <property type="match status" value="1"/>
</dbReference>
<evidence type="ECO:0000256" key="7">
    <source>
        <dbReference type="ARBA" id="ARBA00022525"/>
    </source>
</evidence>
<dbReference type="Gene3D" id="2.60.120.290">
    <property type="entry name" value="Spermadhesin, CUB domain"/>
    <property type="match status" value="1"/>
</dbReference>
<evidence type="ECO:0000256" key="16">
    <source>
        <dbReference type="ARBA" id="ARBA00047200"/>
    </source>
</evidence>
<dbReference type="Gene3D" id="4.10.410.20">
    <property type="match status" value="2"/>
</dbReference>
<dbReference type="GO" id="GO:0030154">
    <property type="term" value="P:cell differentiation"/>
    <property type="evidence" value="ECO:0007669"/>
    <property type="project" value="UniProtKB-KW"/>
</dbReference>
<keyword evidence="9" id="KW-0221">Differentiation</keyword>
<dbReference type="InterPro" id="IPR036772">
    <property type="entry name" value="SRCR-like_dom_sf"/>
</dbReference>